<dbReference type="Proteomes" id="UP000552757">
    <property type="component" value="Unassembled WGS sequence"/>
</dbReference>
<dbReference type="EC" id="3.1.3.48" evidence="2"/>
<dbReference type="Gene3D" id="3.90.190.10">
    <property type="entry name" value="Protein tyrosine phosphatase superfamily"/>
    <property type="match status" value="1"/>
</dbReference>
<name>A0A7W6DPI0_9SPHN</name>
<dbReference type="RefSeq" id="WP_183955787.1">
    <property type="nucleotide sequence ID" value="NZ_JACIEB010000005.1"/>
</dbReference>
<gene>
    <name evidence="2" type="ORF">GGR44_002390</name>
</gene>
<comment type="similarity">
    <text evidence="1">Belongs to the protein-tyrosine phosphatase family.</text>
</comment>
<dbReference type="InterPro" id="IPR026893">
    <property type="entry name" value="Tyr/Ser_Pase_IphP-type"/>
</dbReference>
<accession>A0A7W6DPI0</accession>
<dbReference type="EMBL" id="JACIEB010000005">
    <property type="protein sequence ID" value="MBB3982724.1"/>
    <property type="molecule type" value="Genomic_DNA"/>
</dbReference>
<dbReference type="GO" id="GO:0004725">
    <property type="term" value="F:protein tyrosine phosphatase activity"/>
    <property type="evidence" value="ECO:0007669"/>
    <property type="project" value="UniProtKB-EC"/>
</dbReference>
<dbReference type="AlphaFoldDB" id="A0A7W6DPI0"/>
<dbReference type="PANTHER" id="PTHR31126:SF1">
    <property type="entry name" value="TYROSINE SPECIFIC PROTEIN PHOSPHATASES DOMAIN-CONTAINING PROTEIN"/>
    <property type="match status" value="1"/>
</dbReference>
<keyword evidence="3" id="KW-1185">Reference proteome</keyword>
<evidence type="ECO:0000256" key="1">
    <source>
        <dbReference type="ARBA" id="ARBA00009580"/>
    </source>
</evidence>
<dbReference type="Pfam" id="PF13350">
    <property type="entry name" value="Y_phosphatase3"/>
    <property type="match status" value="1"/>
</dbReference>
<evidence type="ECO:0000313" key="3">
    <source>
        <dbReference type="Proteomes" id="UP000552757"/>
    </source>
</evidence>
<proteinExistence type="inferred from homology"/>
<dbReference type="InterPro" id="IPR029021">
    <property type="entry name" value="Prot-tyrosine_phosphatase-like"/>
</dbReference>
<reference evidence="2 3" key="1">
    <citation type="submission" date="2020-08" db="EMBL/GenBank/DDBJ databases">
        <title>Genomic Encyclopedia of Type Strains, Phase IV (KMG-IV): sequencing the most valuable type-strain genomes for metagenomic binning, comparative biology and taxonomic classification.</title>
        <authorList>
            <person name="Goeker M."/>
        </authorList>
    </citation>
    <scope>NUCLEOTIDE SEQUENCE [LARGE SCALE GENOMIC DNA]</scope>
    <source>
        <strain evidence="2 3">DSM 29348</strain>
    </source>
</reference>
<comment type="caution">
    <text evidence="2">The sequence shown here is derived from an EMBL/GenBank/DDBJ whole genome shotgun (WGS) entry which is preliminary data.</text>
</comment>
<evidence type="ECO:0000313" key="2">
    <source>
        <dbReference type="EMBL" id="MBB3982724.1"/>
    </source>
</evidence>
<organism evidence="2 3">
    <name type="scientific">Sphingobium fontiphilum</name>
    <dbReference type="NCBI Taxonomy" id="944425"/>
    <lineage>
        <taxon>Bacteria</taxon>
        <taxon>Pseudomonadati</taxon>
        <taxon>Pseudomonadota</taxon>
        <taxon>Alphaproteobacteria</taxon>
        <taxon>Sphingomonadales</taxon>
        <taxon>Sphingomonadaceae</taxon>
        <taxon>Sphingobium</taxon>
    </lineage>
</organism>
<sequence>MSSAPARCFDLAGGCNFRDLGGYATRDGRRVRTGMLFRSGVLTYLTPEDHAALAPLGIRTIVDLRRDDEIAAEPTTWAGPVRQLSWQLDESIASSQRGAPWEHATSGEALRAWLIESYPSMADWMTRAVRGLLDAVIDDQTPLVFHCAAGKDRTGFCAAILLGLAGVDEETILADFALTNTAVDLFAFTRQHRNAGLGLTDGQHPFEKMAPDVRDALMRADPAYLKAALDSITARHGSIEGYVQAALGLDQIRIAALRQRLLED</sequence>
<protein>
    <submittedName>
        <fullName evidence="2">Protein-tyrosine phosphatase</fullName>
        <ecNumber evidence="2">3.1.3.48</ecNumber>
    </submittedName>
</protein>
<dbReference type="PROSITE" id="PS00383">
    <property type="entry name" value="TYR_PHOSPHATASE_1"/>
    <property type="match status" value="1"/>
</dbReference>
<dbReference type="PANTHER" id="PTHR31126">
    <property type="entry name" value="TYROSINE-PROTEIN PHOSPHATASE"/>
    <property type="match status" value="1"/>
</dbReference>
<dbReference type="SUPFAM" id="SSF52799">
    <property type="entry name" value="(Phosphotyrosine protein) phosphatases II"/>
    <property type="match status" value="1"/>
</dbReference>
<keyword evidence="2" id="KW-0378">Hydrolase</keyword>
<dbReference type="InterPro" id="IPR016130">
    <property type="entry name" value="Tyr_Pase_AS"/>
</dbReference>